<evidence type="ECO:0000313" key="2">
    <source>
        <dbReference type="EMBL" id="NYI72735.1"/>
    </source>
</evidence>
<comment type="caution">
    <text evidence="2">The sequence shown here is derived from an EMBL/GenBank/DDBJ whole genome shotgun (WGS) entry which is preliminary data.</text>
</comment>
<evidence type="ECO:0000256" key="1">
    <source>
        <dbReference type="SAM" id="MobiDB-lite"/>
    </source>
</evidence>
<sequence length="293" mass="31651">MGSIVDAGEKVQVNQNPFVPAPQELDVAQVKREEHERRAAARAVRRHGRDVLRGGPTAPILTVTPPDQPVLYRLPAWSGPAPALWLVGVHGRAGVGSLLRQLPAGYALRAPGWPTIHGGVCRVVVMARSDRAGLDRLELALREWASGALAGVVELAGVVVTDDAPKVPRELREQVERVAAMAPVLWRVRWIEAWRTLPPDEQQPSQQMLRITASILDDTPAEPAREPVGPRLDDPGAPFSPDAPARNGAARTSASSDSRWRLTPQQPEPPVDGRRSGLSRKISQPAAQGKGFS</sequence>
<name>A0A7Z0DCF0_9ACTN</name>
<dbReference type="EMBL" id="JACBZS010000002">
    <property type="protein sequence ID" value="NYI72735.1"/>
    <property type="molecule type" value="Genomic_DNA"/>
</dbReference>
<feature type="region of interest" description="Disordered" evidence="1">
    <location>
        <begin position="220"/>
        <end position="293"/>
    </location>
</feature>
<accession>A0A7Z0DCF0</accession>
<dbReference type="RefSeq" id="WP_179446712.1">
    <property type="nucleotide sequence ID" value="NZ_JACBZS010000002.1"/>
</dbReference>
<evidence type="ECO:0000313" key="3">
    <source>
        <dbReference type="Proteomes" id="UP000527616"/>
    </source>
</evidence>
<keyword evidence="3" id="KW-1185">Reference proteome</keyword>
<protein>
    <submittedName>
        <fullName evidence="2">Uncharacterized protein</fullName>
    </submittedName>
</protein>
<organism evidence="2 3">
    <name type="scientific">Naumannella cuiyingiana</name>
    <dbReference type="NCBI Taxonomy" id="1347891"/>
    <lineage>
        <taxon>Bacteria</taxon>
        <taxon>Bacillati</taxon>
        <taxon>Actinomycetota</taxon>
        <taxon>Actinomycetes</taxon>
        <taxon>Propionibacteriales</taxon>
        <taxon>Propionibacteriaceae</taxon>
        <taxon>Naumannella</taxon>
    </lineage>
</organism>
<dbReference type="AlphaFoldDB" id="A0A7Z0DCF0"/>
<gene>
    <name evidence="2" type="ORF">GGQ54_003349</name>
</gene>
<dbReference type="Proteomes" id="UP000527616">
    <property type="component" value="Unassembled WGS sequence"/>
</dbReference>
<proteinExistence type="predicted"/>
<reference evidence="2 3" key="1">
    <citation type="submission" date="2020-07" db="EMBL/GenBank/DDBJ databases">
        <title>Sequencing the genomes of 1000 actinobacteria strains.</title>
        <authorList>
            <person name="Klenk H.-P."/>
        </authorList>
    </citation>
    <scope>NUCLEOTIDE SEQUENCE [LARGE SCALE GENOMIC DNA]</scope>
    <source>
        <strain evidence="2 3">DSM 103164</strain>
    </source>
</reference>